<reference evidence="3 4" key="1">
    <citation type="submission" date="2016-10" db="EMBL/GenBank/DDBJ databases">
        <authorList>
            <person name="de Groot N.N."/>
        </authorList>
    </citation>
    <scope>NUCLEOTIDE SEQUENCE [LARGE SCALE GENOMIC DNA]</scope>
    <source>
        <strain evidence="2 4">NLAE-zl-C202</strain>
        <strain evidence="1 3">NLAE-zl-G339</strain>
    </source>
</reference>
<evidence type="ECO:0000313" key="2">
    <source>
        <dbReference type="EMBL" id="SFN05645.1"/>
    </source>
</evidence>
<organism evidence="1 3">
    <name type="scientific">Bacteroides xylanisolvens</name>
    <dbReference type="NCBI Taxonomy" id="371601"/>
    <lineage>
        <taxon>Bacteria</taxon>
        <taxon>Pseudomonadati</taxon>
        <taxon>Bacteroidota</taxon>
        <taxon>Bacteroidia</taxon>
        <taxon>Bacteroidales</taxon>
        <taxon>Bacteroidaceae</taxon>
        <taxon>Bacteroides</taxon>
    </lineage>
</organism>
<dbReference type="Proteomes" id="UP000183766">
    <property type="component" value="Unassembled WGS sequence"/>
</dbReference>
<evidence type="ECO:0000313" key="3">
    <source>
        <dbReference type="Proteomes" id="UP000183040"/>
    </source>
</evidence>
<evidence type="ECO:0000313" key="1">
    <source>
        <dbReference type="EMBL" id="SEA74693.1"/>
    </source>
</evidence>
<dbReference type="AlphaFoldDB" id="A0A1H4DPI0"/>
<gene>
    <name evidence="1" type="ORF">SAMN04487924_11261</name>
    <name evidence="2" type="ORF">SAMN05216250_11861</name>
</gene>
<sequence>MQVVNKRVTKFTTKIFNILISFDMRTLKKSQVSLIKTWTMEGSYSFLCHLDTT</sequence>
<proteinExistence type="predicted"/>
<dbReference type="Proteomes" id="UP000183040">
    <property type="component" value="Unassembled WGS sequence"/>
</dbReference>
<dbReference type="EMBL" id="FOUM01000018">
    <property type="protein sequence ID" value="SFN05645.1"/>
    <property type="molecule type" value="Genomic_DNA"/>
</dbReference>
<name>A0A1H4DPI0_9BACE</name>
<protein>
    <submittedName>
        <fullName evidence="1">Uncharacterized protein</fullName>
    </submittedName>
</protein>
<accession>A0A1H4DPI0</accession>
<evidence type="ECO:0000313" key="4">
    <source>
        <dbReference type="Proteomes" id="UP000183766"/>
    </source>
</evidence>
<dbReference type="EMBL" id="FNRP01000012">
    <property type="protein sequence ID" value="SEA74693.1"/>
    <property type="molecule type" value="Genomic_DNA"/>
</dbReference>